<dbReference type="Pfam" id="PF05239">
    <property type="entry name" value="PRC"/>
    <property type="match status" value="2"/>
</dbReference>
<dbReference type="InterPro" id="IPR011033">
    <property type="entry name" value="PRC_barrel-like_sf"/>
</dbReference>
<feature type="domain" description="PRC-barrel" evidence="3">
    <location>
        <begin position="67"/>
        <end position="133"/>
    </location>
</feature>
<reference evidence="4 5" key="1">
    <citation type="submission" date="2019-03" db="EMBL/GenBank/DDBJ databases">
        <title>Freshwater and sediment microbial communities from various areas in North America, analyzing microbe dynamics in response to fracking.</title>
        <authorList>
            <person name="Lamendella R."/>
        </authorList>
    </citation>
    <scope>NUCLEOTIDE SEQUENCE [LARGE SCALE GENOMIC DNA]</scope>
    <source>
        <strain evidence="4 5">175.2</strain>
    </source>
</reference>
<evidence type="ECO:0000313" key="4">
    <source>
        <dbReference type="EMBL" id="TCT39832.1"/>
    </source>
</evidence>
<sequence length="346" mass="36286">MLRKILSTTAIVALVSGSAVYAQDASGSNTQSMQSESGTGMNSDAQSVFPDMQADNTDKDFMGTTDTQVLASSLLGWPVYSTASSDGEMQQVGDINDIVMNPEGNATAAVIGVGGFLGIGEKNVAVSFDRLTWKTGDQGNWLAVNASREELENAPVFDTEGFNVMRVGAIDTDAMRESAGNAADQVGNAANNAYNDLSDGLADAADSASSAMNNAAENLDQTAENMGQNGAADSLILDGMKPVEMEKVSFDQLQGAPVLSADNNRVGEVSEVVMHDGQSQHVLIVDVGGFLGIGEKPVAIASSATRVMSDGNTYAVTTEFDRQTLENQEAYSEERLKNNPDAVLLN</sequence>
<dbReference type="PANTHER" id="PTHR36505:SF1">
    <property type="entry name" value="BLR1072 PROTEIN"/>
    <property type="match status" value="1"/>
</dbReference>
<protein>
    <submittedName>
        <fullName evidence="4">PRC-barrel domain protein</fullName>
    </submittedName>
</protein>
<evidence type="ECO:0000256" key="2">
    <source>
        <dbReference type="SAM" id="SignalP"/>
    </source>
</evidence>
<feature type="domain" description="PRC-barrel" evidence="3">
    <location>
        <begin position="245"/>
        <end position="309"/>
    </location>
</feature>
<name>A0A4R3NUM6_9HYPH</name>
<feature type="signal peptide" evidence="2">
    <location>
        <begin position="1"/>
        <end position="21"/>
    </location>
</feature>
<proteinExistence type="predicted"/>
<dbReference type="Proteomes" id="UP000295097">
    <property type="component" value="Unassembled WGS sequence"/>
</dbReference>
<organism evidence="4 5">
    <name type="scientific">Martelella mediterranea</name>
    <dbReference type="NCBI Taxonomy" id="293089"/>
    <lineage>
        <taxon>Bacteria</taxon>
        <taxon>Pseudomonadati</taxon>
        <taxon>Pseudomonadota</taxon>
        <taxon>Alphaproteobacteria</taxon>
        <taxon>Hyphomicrobiales</taxon>
        <taxon>Aurantimonadaceae</taxon>
        <taxon>Martelella</taxon>
    </lineage>
</organism>
<keyword evidence="5" id="KW-1185">Reference proteome</keyword>
<dbReference type="Gene3D" id="2.30.30.240">
    <property type="entry name" value="PRC-barrel domain"/>
    <property type="match status" value="2"/>
</dbReference>
<dbReference type="PANTHER" id="PTHR36505">
    <property type="entry name" value="BLR1072 PROTEIN"/>
    <property type="match status" value="1"/>
</dbReference>
<feature type="compositionally biased region" description="Polar residues" evidence="1">
    <location>
        <begin position="25"/>
        <end position="46"/>
    </location>
</feature>
<accession>A0A4R3NUM6</accession>
<keyword evidence="2" id="KW-0732">Signal</keyword>
<evidence type="ECO:0000259" key="3">
    <source>
        <dbReference type="Pfam" id="PF05239"/>
    </source>
</evidence>
<dbReference type="OrthoDB" id="7876889at2"/>
<dbReference type="RefSeq" id="WP_132310741.1">
    <property type="nucleotide sequence ID" value="NZ_SMAR01000011.1"/>
</dbReference>
<dbReference type="SUPFAM" id="SSF50346">
    <property type="entry name" value="PRC-barrel domain"/>
    <property type="match status" value="2"/>
</dbReference>
<comment type="caution">
    <text evidence="4">The sequence shown here is derived from an EMBL/GenBank/DDBJ whole genome shotgun (WGS) entry which is preliminary data.</text>
</comment>
<evidence type="ECO:0000256" key="1">
    <source>
        <dbReference type="SAM" id="MobiDB-lite"/>
    </source>
</evidence>
<feature type="chain" id="PRO_5020701920" evidence="2">
    <location>
        <begin position="22"/>
        <end position="346"/>
    </location>
</feature>
<feature type="region of interest" description="Disordered" evidence="1">
    <location>
        <begin position="25"/>
        <end position="55"/>
    </location>
</feature>
<dbReference type="InterPro" id="IPR027275">
    <property type="entry name" value="PRC-brl_dom"/>
</dbReference>
<gene>
    <name evidence="4" type="ORF">EDC90_101114</name>
</gene>
<dbReference type="EMBL" id="SMAR01000011">
    <property type="protein sequence ID" value="TCT39832.1"/>
    <property type="molecule type" value="Genomic_DNA"/>
</dbReference>
<dbReference type="AlphaFoldDB" id="A0A4R3NUM6"/>
<evidence type="ECO:0000313" key="5">
    <source>
        <dbReference type="Proteomes" id="UP000295097"/>
    </source>
</evidence>